<comment type="caution">
    <text evidence="7">The sequence shown here is derived from an EMBL/GenBank/DDBJ whole genome shotgun (WGS) entry which is preliminary data.</text>
</comment>
<sequence>MEALNKSDIPRIWQPTPAGKLFTSAIDWVFTLEGEGFSLQAGDIKREGSVISLESLEVRPGLFWATIKMPLVELPSLLLDGIPNVAAKEMAQAVAGAIKALRHRQRVAEQLKEFGQSVQLVSRWAGKTRAACKVQLKIKGWLTHEFKRDINLSKPQGLDVLLAVPEVTAYLEKQPQALKADVDLWRHDFEDLADGINENHLTKELQESRSFFEQVEKSPLTDEQARAVVSFDNRVLLVASAGSGKTSTMVAKAGYALSKGYFAADQ</sequence>
<dbReference type="SUPFAM" id="SSF52540">
    <property type="entry name" value="P-loop containing nucleoside triphosphate hydrolases"/>
    <property type="match status" value="1"/>
</dbReference>
<name>A0ABV7RAR9_9NEIS</name>
<dbReference type="InterPro" id="IPR027417">
    <property type="entry name" value="P-loop_NTPase"/>
</dbReference>
<evidence type="ECO:0000313" key="7">
    <source>
        <dbReference type="EMBL" id="MFC3530903.1"/>
    </source>
</evidence>
<evidence type="ECO:0000256" key="2">
    <source>
        <dbReference type="ARBA" id="ARBA00022801"/>
    </source>
</evidence>
<dbReference type="EMBL" id="JBHRXN010000004">
    <property type="protein sequence ID" value="MFC3530903.1"/>
    <property type="molecule type" value="Genomic_DNA"/>
</dbReference>
<keyword evidence="8" id="KW-1185">Reference proteome</keyword>
<protein>
    <submittedName>
        <fullName evidence="7">UvrD-helicase domain-containing protein</fullName>
    </submittedName>
</protein>
<evidence type="ECO:0000259" key="6">
    <source>
        <dbReference type="Pfam" id="PF12462"/>
    </source>
</evidence>
<feature type="domain" description="UvrD-like helicase ATP-binding" evidence="5">
    <location>
        <begin position="220"/>
        <end position="260"/>
    </location>
</feature>
<dbReference type="Pfam" id="PF00580">
    <property type="entry name" value="UvrD-helicase"/>
    <property type="match status" value="1"/>
</dbReference>
<dbReference type="Pfam" id="PF12462">
    <property type="entry name" value="Helicase_IV_N"/>
    <property type="match status" value="1"/>
</dbReference>
<keyword evidence="3" id="KW-0347">Helicase</keyword>
<feature type="domain" description="DNA helicase IV N-terminal" evidence="6">
    <location>
        <begin position="13"/>
        <end position="148"/>
    </location>
</feature>
<evidence type="ECO:0000256" key="4">
    <source>
        <dbReference type="ARBA" id="ARBA00022840"/>
    </source>
</evidence>
<dbReference type="Gene3D" id="3.40.50.300">
    <property type="entry name" value="P-loop containing nucleotide triphosphate hydrolases"/>
    <property type="match status" value="1"/>
</dbReference>
<proteinExistence type="predicted"/>
<dbReference type="RefSeq" id="WP_386087758.1">
    <property type="nucleotide sequence ID" value="NZ_JBHRXN010000004.1"/>
</dbReference>
<dbReference type="Proteomes" id="UP001595741">
    <property type="component" value="Unassembled WGS sequence"/>
</dbReference>
<dbReference type="InterPro" id="IPR022161">
    <property type="entry name" value="Helicase_IV_N"/>
</dbReference>
<evidence type="ECO:0000256" key="3">
    <source>
        <dbReference type="ARBA" id="ARBA00022806"/>
    </source>
</evidence>
<gene>
    <name evidence="7" type="ORF">ACFOLG_01775</name>
</gene>
<accession>A0ABV7RAR9</accession>
<keyword evidence="4" id="KW-0067">ATP-binding</keyword>
<reference evidence="8" key="1">
    <citation type="journal article" date="2019" name="Int. J. Syst. Evol. Microbiol.">
        <title>The Global Catalogue of Microorganisms (GCM) 10K type strain sequencing project: providing services to taxonomists for standard genome sequencing and annotation.</title>
        <authorList>
            <consortium name="The Broad Institute Genomics Platform"/>
            <consortium name="The Broad Institute Genome Sequencing Center for Infectious Disease"/>
            <person name="Wu L."/>
            <person name="Ma J."/>
        </authorList>
    </citation>
    <scope>NUCLEOTIDE SEQUENCE [LARGE SCALE GENOMIC DNA]</scope>
    <source>
        <strain evidence="8">KCTC 42742</strain>
    </source>
</reference>
<keyword evidence="1" id="KW-0547">Nucleotide-binding</keyword>
<evidence type="ECO:0000313" key="8">
    <source>
        <dbReference type="Proteomes" id="UP001595741"/>
    </source>
</evidence>
<dbReference type="InterPro" id="IPR014016">
    <property type="entry name" value="UvrD-like_ATP-bd"/>
</dbReference>
<keyword evidence="2" id="KW-0378">Hydrolase</keyword>
<evidence type="ECO:0000256" key="1">
    <source>
        <dbReference type="ARBA" id="ARBA00022741"/>
    </source>
</evidence>
<organism evidence="7 8">
    <name type="scientific">Vogesella facilis</name>
    <dbReference type="NCBI Taxonomy" id="1655232"/>
    <lineage>
        <taxon>Bacteria</taxon>
        <taxon>Pseudomonadati</taxon>
        <taxon>Pseudomonadota</taxon>
        <taxon>Betaproteobacteria</taxon>
        <taxon>Neisseriales</taxon>
        <taxon>Chromobacteriaceae</taxon>
        <taxon>Vogesella</taxon>
    </lineage>
</organism>
<evidence type="ECO:0000259" key="5">
    <source>
        <dbReference type="Pfam" id="PF00580"/>
    </source>
</evidence>